<protein>
    <submittedName>
        <fullName evidence="2">Uncharacterized protein</fullName>
    </submittedName>
</protein>
<evidence type="ECO:0000256" key="1">
    <source>
        <dbReference type="SAM" id="MobiDB-lite"/>
    </source>
</evidence>
<sequence length="106" mass="11334">TPYPILARVLFTTSPPNPKSQTLFSTIPDSSVSHTRSSSASSTIPNSLSLSQLYILSSLALSLSLLGLCPPPLCHAQLQAHETVTFSLISTVFLISRSHPPFSTKP</sequence>
<accession>A0A2P5AM83</accession>
<feature type="compositionally biased region" description="Low complexity" evidence="1">
    <location>
        <begin position="30"/>
        <end position="44"/>
    </location>
</feature>
<proteinExistence type="predicted"/>
<dbReference type="EMBL" id="JXTB01000522">
    <property type="protein sequence ID" value="PON37654.1"/>
    <property type="molecule type" value="Genomic_DNA"/>
</dbReference>
<evidence type="ECO:0000313" key="3">
    <source>
        <dbReference type="Proteomes" id="UP000237105"/>
    </source>
</evidence>
<comment type="caution">
    <text evidence="2">The sequence shown here is derived from an EMBL/GenBank/DDBJ whole genome shotgun (WGS) entry which is preliminary data.</text>
</comment>
<reference evidence="3" key="1">
    <citation type="submission" date="2016-06" db="EMBL/GenBank/DDBJ databases">
        <title>Parallel loss of symbiosis genes in relatives of nitrogen-fixing non-legume Parasponia.</title>
        <authorList>
            <person name="Van Velzen R."/>
            <person name="Holmer R."/>
            <person name="Bu F."/>
            <person name="Rutten L."/>
            <person name="Van Zeijl A."/>
            <person name="Liu W."/>
            <person name="Santuari L."/>
            <person name="Cao Q."/>
            <person name="Sharma T."/>
            <person name="Shen D."/>
            <person name="Roswanjaya Y."/>
            <person name="Wardhani T."/>
            <person name="Kalhor M.S."/>
            <person name="Jansen J."/>
            <person name="Van den Hoogen J."/>
            <person name="Gungor B."/>
            <person name="Hartog M."/>
            <person name="Hontelez J."/>
            <person name="Verver J."/>
            <person name="Yang W.-C."/>
            <person name="Schijlen E."/>
            <person name="Repin R."/>
            <person name="Schilthuizen M."/>
            <person name="Schranz E."/>
            <person name="Heidstra R."/>
            <person name="Miyata K."/>
            <person name="Fedorova E."/>
            <person name="Kohlen W."/>
            <person name="Bisseling T."/>
            <person name="Smit S."/>
            <person name="Geurts R."/>
        </authorList>
    </citation>
    <scope>NUCLEOTIDE SEQUENCE [LARGE SCALE GENOMIC DNA]</scope>
    <source>
        <strain evidence="3">cv. WU1-14</strain>
    </source>
</reference>
<keyword evidence="3" id="KW-1185">Reference proteome</keyword>
<feature type="non-terminal residue" evidence="2">
    <location>
        <position position="1"/>
    </location>
</feature>
<gene>
    <name evidence="2" type="ORF">PanWU01x14_318780</name>
</gene>
<dbReference type="AlphaFoldDB" id="A0A2P5AM83"/>
<dbReference type="Proteomes" id="UP000237105">
    <property type="component" value="Unassembled WGS sequence"/>
</dbReference>
<organism evidence="2 3">
    <name type="scientific">Parasponia andersonii</name>
    <name type="common">Sponia andersonii</name>
    <dbReference type="NCBI Taxonomy" id="3476"/>
    <lineage>
        <taxon>Eukaryota</taxon>
        <taxon>Viridiplantae</taxon>
        <taxon>Streptophyta</taxon>
        <taxon>Embryophyta</taxon>
        <taxon>Tracheophyta</taxon>
        <taxon>Spermatophyta</taxon>
        <taxon>Magnoliopsida</taxon>
        <taxon>eudicotyledons</taxon>
        <taxon>Gunneridae</taxon>
        <taxon>Pentapetalae</taxon>
        <taxon>rosids</taxon>
        <taxon>fabids</taxon>
        <taxon>Rosales</taxon>
        <taxon>Cannabaceae</taxon>
        <taxon>Parasponia</taxon>
    </lineage>
</organism>
<name>A0A2P5AM83_PARAD</name>
<feature type="compositionally biased region" description="Polar residues" evidence="1">
    <location>
        <begin position="20"/>
        <end position="29"/>
    </location>
</feature>
<evidence type="ECO:0000313" key="2">
    <source>
        <dbReference type="EMBL" id="PON37654.1"/>
    </source>
</evidence>
<feature type="region of interest" description="Disordered" evidence="1">
    <location>
        <begin position="20"/>
        <end position="44"/>
    </location>
</feature>